<dbReference type="InterPro" id="IPR011990">
    <property type="entry name" value="TPR-like_helical_dom_sf"/>
</dbReference>
<dbReference type="SMART" id="SM00028">
    <property type="entry name" value="TPR"/>
    <property type="match status" value="2"/>
</dbReference>
<evidence type="ECO:0000313" key="3">
    <source>
        <dbReference type="EMBL" id="EOB14219.1"/>
    </source>
</evidence>
<feature type="transmembrane region" description="Helical" evidence="2">
    <location>
        <begin position="13"/>
        <end position="30"/>
    </location>
</feature>
<dbReference type="OrthoDB" id="2423701at2759"/>
<protein>
    <submittedName>
        <fullName evidence="3">Uncharacterized protein</fullName>
    </submittedName>
</protein>
<accession>R0M8A6</accession>
<reference evidence="3 4" key="1">
    <citation type="journal article" date="2013" name="BMC Genomics">
        <title>Comparative genomics of parasitic silkworm microsporidia reveal an association between genome expansion and host adaptation.</title>
        <authorList>
            <person name="Pan G."/>
            <person name="Xu J."/>
            <person name="Li T."/>
            <person name="Xia Q."/>
            <person name="Liu S.L."/>
            <person name="Zhang G."/>
            <person name="Li S."/>
            <person name="Li C."/>
            <person name="Liu H."/>
            <person name="Yang L."/>
            <person name="Liu T."/>
            <person name="Zhang X."/>
            <person name="Wu Z."/>
            <person name="Fan W."/>
            <person name="Dang X."/>
            <person name="Xiang H."/>
            <person name="Tao M."/>
            <person name="Li Y."/>
            <person name="Hu J."/>
            <person name="Li Z."/>
            <person name="Lin L."/>
            <person name="Luo J."/>
            <person name="Geng L."/>
            <person name="Wang L."/>
            <person name="Long M."/>
            <person name="Wan Y."/>
            <person name="He N."/>
            <person name="Zhang Z."/>
            <person name="Lu C."/>
            <person name="Keeling P.J."/>
            <person name="Wang J."/>
            <person name="Xiang Z."/>
            <person name="Zhou Z."/>
        </authorList>
    </citation>
    <scope>NUCLEOTIDE SEQUENCE [LARGE SCALE GENOMIC DNA]</scope>
    <source>
        <strain evidence="4">CQ1 / CVCC 102059</strain>
    </source>
</reference>
<dbReference type="PROSITE" id="PS50005">
    <property type="entry name" value="TPR"/>
    <property type="match status" value="1"/>
</dbReference>
<evidence type="ECO:0000256" key="2">
    <source>
        <dbReference type="SAM" id="Phobius"/>
    </source>
</evidence>
<dbReference type="EMBL" id="KB908941">
    <property type="protein sequence ID" value="EOB14219.1"/>
    <property type="molecule type" value="Genomic_DNA"/>
</dbReference>
<dbReference type="Pfam" id="PF13432">
    <property type="entry name" value="TPR_16"/>
    <property type="match status" value="1"/>
</dbReference>
<dbReference type="AlphaFoldDB" id="R0M8A6"/>
<dbReference type="VEuPathDB" id="MicrosporidiaDB:NBO_33g0025"/>
<sequence>MEIPMDYVIEKCIVIWLLNLCILLIVVIIWRKFFSAARNENNDGFLKHFETGKKLRKKRNYDEAIKSFRKALRRANGYFDFRDVYNELGACYYEKSDYEKALLMFQLSLIQEVTNLTALKWRSICLAKLGRYEEAYEDASIYDALIDESHSV</sequence>
<keyword evidence="1" id="KW-0802">TPR repeat</keyword>
<dbReference type="HOGENOM" id="CLU_100304_0_0_1"/>
<evidence type="ECO:0000313" key="4">
    <source>
        <dbReference type="Proteomes" id="UP000016927"/>
    </source>
</evidence>
<evidence type="ECO:0000256" key="1">
    <source>
        <dbReference type="PROSITE-ProRule" id="PRU00339"/>
    </source>
</evidence>
<gene>
    <name evidence="3" type="ORF">NBO_33g0025</name>
</gene>
<dbReference type="Proteomes" id="UP000016927">
    <property type="component" value="Unassembled WGS sequence"/>
</dbReference>
<keyword evidence="2" id="KW-1133">Transmembrane helix</keyword>
<dbReference type="InterPro" id="IPR019734">
    <property type="entry name" value="TPR_rpt"/>
</dbReference>
<keyword evidence="4" id="KW-1185">Reference proteome</keyword>
<name>R0M8A6_NOSB1</name>
<dbReference type="SUPFAM" id="SSF48452">
    <property type="entry name" value="TPR-like"/>
    <property type="match status" value="1"/>
</dbReference>
<proteinExistence type="predicted"/>
<keyword evidence="2" id="KW-0812">Transmembrane</keyword>
<organism evidence="3 4">
    <name type="scientific">Nosema bombycis (strain CQ1 / CVCC 102059)</name>
    <name type="common">Microsporidian parasite</name>
    <name type="synonym">Pebrine of silkworm</name>
    <dbReference type="NCBI Taxonomy" id="578461"/>
    <lineage>
        <taxon>Eukaryota</taxon>
        <taxon>Fungi</taxon>
        <taxon>Fungi incertae sedis</taxon>
        <taxon>Microsporidia</taxon>
        <taxon>Nosematidae</taxon>
        <taxon>Nosema</taxon>
    </lineage>
</organism>
<keyword evidence="2" id="KW-0472">Membrane</keyword>
<dbReference type="Gene3D" id="1.25.40.10">
    <property type="entry name" value="Tetratricopeptide repeat domain"/>
    <property type="match status" value="1"/>
</dbReference>
<feature type="repeat" description="TPR" evidence="1">
    <location>
        <begin position="82"/>
        <end position="115"/>
    </location>
</feature>